<dbReference type="InterPro" id="IPR000702">
    <property type="entry name" value="Ribosomal_uL6-like"/>
</dbReference>
<keyword evidence="6" id="KW-0694">RNA-binding</keyword>
<feature type="domain" description="Large ribosomal subunit protein uL6 alpha-beta" evidence="7">
    <location>
        <begin position="12"/>
        <end position="80"/>
    </location>
</feature>
<evidence type="ECO:0000256" key="3">
    <source>
        <dbReference type="ARBA" id="ARBA00035454"/>
    </source>
</evidence>
<dbReference type="GO" id="GO:0003735">
    <property type="term" value="F:structural constituent of ribosome"/>
    <property type="evidence" value="ECO:0007669"/>
    <property type="project" value="UniProtKB-UniRule"/>
</dbReference>
<dbReference type="NCBIfam" id="TIGR03654">
    <property type="entry name" value="L6_bact"/>
    <property type="match status" value="1"/>
</dbReference>
<keyword evidence="2 5" id="KW-0687">Ribonucleoprotein</keyword>
<evidence type="ECO:0000256" key="2">
    <source>
        <dbReference type="ARBA" id="ARBA00023274"/>
    </source>
</evidence>
<keyword evidence="1 5" id="KW-0689">Ribosomal protein</keyword>
<organism evidence="8 9">
    <name type="scientific">Candidatus Roizmanbacteria bacterium CG_4_10_14_0_8_um_filter_39_9</name>
    <dbReference type="NCBI Taxonomy" id="1974829"/>
    <lineage>
        <taxon>Bacteria</taxon>
        <taxon>Candidatus Roizmaniibacteriota</taxon>
    </lineage>
</organism>
<sequence length="182" mass="20039">MSKIGQSPVVLPQSVTVKIQDKVISIQGKEGLISLELPTGITVENKGATLEVKRRSNEKKQKSLHGLYRSLISNAVVGVEKPWEKRLEVVGTGYNVKMQGADLAFKVGYNHLVMFKKVDRASYQVEGANKVIVKSVDKQLAGELAYKIKMIKKPDAYKGKGIKYEGEKLRIKPGKKAKTGTA</sequence>
<feature type="domain" description="Large ribosomal subunit protein uL6 alpha-beta" evidence="7">
    <location>
        <begin position="90"/>
        <end position="164"/>
    </location>
</feature>
<evidence type="ECO:0000256" key="6">
    <source>
        <dbReference type="RuleBase" id="RU003870"/>
    </source>
</evidence>
<dbReference type="InterPro" id="IPR002358">
    <property type="entry name" value="Ribosomal_uL6_CS"/>
</dbReference>
<evidence type="ECO:0000313" key="9">
    <source>
        <dbReference type="Proteomes" id="UP000230108"/>
    </source>
</evidence>
<name>A0A2M7QC03_9BACT</name>
<evidence type="ECO:0000256" key="5">
    <source>
        <dbReference type="RuleBase" id="RU003869"/>
    </source>
</evidence>
<protein>
    <recommendedName>
        <fullName evidence="3 4">50S ribosomal protein L6</fullName>
    </recommendedName>
</protein>
<dbReference type="InterPro" id="IPR020040">
    <property type="entry name" value="Ribosomal_uL6_a/b-dom"/>
</dbReference>
<gene>
    <name evidence="8" type="ORF">COY90_04340</name>
</gene>
<dbReference type="Gene3D" id="3.90.930.12">
    <property type="entry name" value="Ribosomal protein L6, alpha-beta domain"/>
    <property type="match status" value="2"/>
</dbReference>
<evidence type="ECO:0000313" key="8">
    <source>
        <dbReference type="EMBL" id="PIY68749.1"/>
    </source>
</evidence>
<comment type="caution">
    <text evidence="8">The sequence shown here is derived from an EMBL/GenBank/DDBJ whole genome shotgun (WGS) entry which is preliminary data.</text>
</comment>
<dbReference type="Pfam" id="PF00347">
    <property type="entry name" value="Ribosomal_L6"/>
    <property type="match status" value="2"/>
</dbReference>
<dbReference type="PIRSF" id="PIRSF002162">
    <property type="entry name" value="Ribosomal_L6"/>
    <property type="match status" value="1"/>
</dbReference>
<proteinExistence type="inferred from homology"/>
<dbReference type="Proteomes" id="UP000230108">
    <property type="component" value="Unassembled WGS sequence"/>
</dbReference>
<evidence type="ECO:0000256" key="1">
    <source>
        <dbReference type="ARBA" id="ARBA00022980"/>
    </source>
</evidence>
<accession>A0A2M7QC03</accession>
<evidence type="ECO:0000259" key="7">
    <source>
        <dbReference type="Pfam" id="PF00347"/>
    </source>
</evidence>
<reference evidence="9" key="1">
    <citation type="submission" date="2017-09" db="EMBL/GenBank/DDBJ databases">
        <title>Depth-based differentiation of microbial function through sediment-hosted aquifers and enrichment of novel symbionts in the deep terrestrial subsurface.</title>
        <authorList>
            <person name="Probst A.J."/>
            <person name="Ladd B."/>
            <person name="Jarett J.K."/>
            <person name="Geller-Mcgrath D.E."/>
            <person name="Sieber C.M.K."/>
            <person name="Emerson J.B."/>
            <person name="Anantharaman K."/>
            <person name="Thomas B.C."/>
            <person name="Malmstrom R."/>
            <person name="Stieglmeier M."/>
            <person name="Klingl A."/>
            <person name="Woyke T."/>
            <person name="Ryan C.M."/>
            <person name="Banfield J.F."/>
        </authorList>
    </citation>
    <scope>NUCLEOTIDE SEQUENCE [LARGE SCALE GENOMIC DNA]</scope>
</reference>
<dbReference type="GO" id="GO:0022625">
    <property type="term" value="C:cytosolic large ribosomal subunit"/>
    <property type="evidence" value="ECO:0007669"/>
    <property type="project" value="UniProtKB-UniRule"/>
</dbReference>
<dbReference type="InterPro" id="IPR036789">
    <property type="entry name" value="Ribosomal_uL6-like_a/b-dom_sf"/>
</dbReference>
<dbReference type="AlphaFoldDB" id="A0A2M7QC03"/>
<dbReference type="PROSITE" id="PS00525">
    <property type="entry name" value="RIBOSOMAL_L6_1"/>
    <property type="match status" value="1"/>
</dbReference>
<dbReference type="InterPro" id="IPR019906">
    <property type="entry name" value="Ribosomal_uL6_bac-type"/>
</dbReference>
<dbReference type="GO" id="GO:0002181">
    <property type="term" value="P:cytoplasmic translation"/>
    <property type="evidence" value="ECO:0007669"/>
    <property type="project" value="TreeGrafter"/>
</dbReference>
<dbReference type="EMBL" id="PFLF01000092">
    <property type="protein sequence ID" value="PIY68749.1"/>
    <property type="molecule type" value="Genomic_DNA"/>
</dbReference>
<dbReference type="GO" id="GO:0019843">
    <property type="term" value="F:rRNA binding"/>
    <property type="evidence" value="ECO:0007669"/>
    <property type="project" value="UniProtKB-UniRule"/>
</dbReference>
<comment type="similarity">
    <text evidence="5">Belongs to the universal ribosomal protein uL6 family.</text>
</comment>
<keyword evidence="6" id="KW-0699">rRNA-binding</keyword>
<evidence type="ECO:0000256" key="4">
    <source>
        <dbReference type="NCBIfam" id="TIGR03654"/>
    </source>
</evidence>
<dbReference type="SUPFAM" id="SSF56053">
    <property type="entry name" value="Ribosomal protein L6"/>
    <property type="match status" value="2"/>
</dbReference>
<dbReference type="PANTHER" id="PTHR11655">
    <property type="entry name" value="60S/50S RIBOSOMAL PROTEIN L6/L9"/>
    <property type="match status" value="1"/>
</dbReference>
<comment type="function">
    <text evidence="6">This protein binds to the 23S rRNA, and is important in its secondary structure. It is located near the subunit interface in the base of the L7/L12 stalk, and near the tRNA binding site of the peptidyltransferase center.</text>
</comment>
<dbReference type="PRINTS" id="PR00059">
    <property type="entry name" value="RIBOSOMALL6"/>
</dbReference>
<dbReference type="PANTHER" id="PTHR11655:SF14">
    <property type="entry name" value="LARGE RIBOSOMAL SUBUNIT PROTEIN UL6M"/>
    <property type="match status" value="1"/>
</dbReference>